<dbReference type="Gene3D" id="3.40.50.11500">
    <property type="match status" value="1"/>
</dbReference>
<keyword evidence="5" id="KW-1185">Reference proteome</keyword>
<organism evidence="4 5">
    <name type="scientific">Mortierella isabellina</name>
    <name type="common">Filamentous fungus</name>
    <name type="synonym">Umbelopsis isabellina</name>
    <dbReference type="NCBI Taxonomy" id="91625"/>
    <lineage>
        <taxon>Eukaryota</taxon>
        <taxon>Fungi</taxon>
        <taxon>Fungi incertae sedis</taxon>
        <taxon>Mucoromycota</taxon>
        <taxon>Mucoromycotina</taxon>
        <taxon>Umbelopsidomycetes</taxon>
        <taxon>Umbelopsidales</taxon>
        <taxon>Umbelopsidaceae</taxon>
        <taxon>Umbelopsis</taxon>
    </lineage>
</organism>
<evidence type="ECO:0000259" key="3">
    <source>
        <dbReference type="PROSITE" id="PS50211"/>
    </source>
</evidence>
<dbReference type="Pfam" id="PF09794">
    <property type="entry name" value="Avl9"/>
    <property type="match status" value="1"/>
</dbReference>
<reference evidence="4" key="1">
    <citation type="submission" date="2020-12" db="EMBL/GenBank/DDBJ databases">
        <title>Metabolic potential, ecology and presence of endohyphal bacteria is reflected in genomic diversity of Mucoromycotina.</title>
        <authorList>
            <person name="Muszewska A."/>
            <person name="Okrasinska A."/>
            <person name="Steczkiewicz K."/>
            <person name="Drgas O."/>
            <person name="Orlowska M."/>
            <person name="Perlinska-Lenart U."/>
            <person name="Aleksandrzak-Piekarczyk T."/>
            <person name="Szatraj K."/>
            <person name="Zielenkiewicz U."/>
            <person name="Pilsyk S."/>
            <person name="Malc E."/>
            <person name="Mieczkowski P."/>
            <person name="Kruszewska J.S."/>
            <person name="Biernat P."/>
            <person name="Pawlowska J."/>
        </authorList>
    </citation>
    <scope>NUCLEOTIDE SEQUENCE</scope>
    <source>
        <strain evidence="4">WA0000067209</strain>
    </source>
</reference>
<dbReference type="PANTHER" id="PTHR31017:SF1">
    <property type="entry name" value="LATE SECRETORY PATHWAY PROTEIN AVL9 HOMOLOG"/>
    <property type="match status" value="1"/>
</dbReference>
<feature type="region of interest" description="Disordered" evidence="2">
    <location>
        <begin position="547"/>
        <end position="596"/>
    </location>
</feature>
<evidence type="ECO:0000256" key="1">
    <source>
        <dbReference type="ARBA" id="ARBA00038178"/>
    </source>
</evidence>
<sequence>MTDQEPRRSLDQNKDAQIAAVLVVGFHHSYGPILEFCHPPLPQRESKDQQTALEKLELPEEWSFLPFLALPDGAHQQDEDFSYFHLPPVAGWSVAETTLFGISCNRQIASKDLTVKSADVTRSIVQKAVVVLARQPIFGPIRQKLAVITAAWFNQKDFSKIDILYNFYDNLNSTHLGPIDDPTLYMGTSLRELLQKFRSKTLTLVKLLLLEKKILFYGYPVERLCTFQYSLISLIPGLLRSLQDSGDPALDTSTERLEMTEAKVLSNGDKSSLFRYMGLPLNLFEKGSFFQPYLPLQQIDMLSHKDTRAYLVGTTNQLFFHHKTEINIDVLVHVDNGTLEFFDPNLASIVSHTMADRRWMDKLTKVVNNTWDAADPTRPIQNTYLGSDDYLRARFEEYIMSLLSSVKYAEAFDPKNAFKSENSLEDVIRDEEKEKNYLLDYGMHWVNAWRQTNNFELWDQYTDHEIYEIVEPGHPGQGTSALGDLQNSLTNRIRDMRIRQNLSPIRQSFTKAVSAGGSNLTRAVSSGGIKLMRGVDALWNEFEKGVLDETEEGRTPEVSNSQESTSALSENAGARRGGYPPSQVNKSPTSESIPDISPFIESTTQQAGRLFTNVSSFLSRKQKEISKAMEESMAQSRQLAELRGQQRGEVGRAQPRQKTSMGSSTNAPATYPPPQKPSQDARLVANSKPTETIGPEAVEDNPQKNPDVDDIQEI</sequence>
<dbReference type="GO" id="GO:0005737">
    <property type="term" value="C:cytoplasm"/>
    <property type="evidence" value="ECO:0007669"/>
    <property type="project" value="TreeGrafter"/>
</dbReference>
<dbReference type="PANTHER" id="PTHR31017">
    <property type="entry name" value="LATE SECRETORY PATHWAY PROTEIN AVL9-RELATED"/>
    <property type="match status" value="1"/>
</dbReference>
<dbReference type="InterPro" id="IPR037516">
    <property type="entry name" value="Tripartite_DENN"/>
</dbReference>
<dbReference type="OrthoDB" id="192887at2759"/>
<dbReference type="AlphaFoldDB" id="A0A8H7PHS9"/>
<name>A0A8H7PHS9_MORIS</name>
<evidence type="ECO:0000313" key="5">
    <source>
        <dbReference type="Proteomes" id="UP000654370"/>
    </source>
</evidence>
<dbReference type="PROSITE" id="PS50211">
    <property type="entry name" value="DENN"/>
    <property type="match status" value="1"/>
</dbReference>
<feature type="region of interest" description="Disordered" evidence="2">
    <location>
        <begin position="630"/>
        <end position="714"/>
    </location>
</feature>
<feature type="compositionally biased region" description="Polar residues" evidence="2">
    <location>
        <begin position="656"/>
        <end position="668"/>
    </location>
</feature>
<dbReference type="InterPro" id="IPR051731">
    <property type="entry name" value="DENND11/AVL9_GEFs"/>
</dbReference>
<feature type="compositionally biased region" description="Polar residues" evidence="2">
    <location>
        <begin position="557"/>
        <end position="569"/>
    </location>
</feature>
<evidence type="ECO:0000256" key="2">
    <source>
        <dbReference type="SAM" id="MobiDB-lite"/>
    </source>
</evidence>
<accession>A0A8H7PHS9</accession>
<gene>
    <name evidence="4" type="ORF">INT43_004123</name>
</gene>
<feature type="compositionally biased region" description="Polar residues" evidence="2">
    <location>
        <begin position="582"/>
        <end position="592"/>
    </location>
</feature>
<proteinExistence type="inferred from homology"/>
<evidence type="ECO:0000313" key="4">
    <source>
        <dbReference type="EMBL" id="KAG2174103.1"/>
    </source>
</evidence>
<dbReference type="InterPro" id="IPR043153">
    <property type="entry name" value="DENN_C"/>
</dbReference>
<dbReference type="EMBL" id="JAEPQZ010000013">
    <property type="protein sequence ID" value="KAG2174103.1"/>
    <property type="molecule type" value="Genomic_DNA"/>
</dbReference>
<comment type="similarity">
    <text evidence="1">Belongs to the AVL9 family.</text>
</comment>
<dbReference type="InterPro" id="IPR018307">
    <property type="entry name" value="ABL9/DENND6_dom"/>
</dbReference>
<comment type="caution">
    <text evidence="4">The sequence shown here is derived from an EMBL/GenBank/DDBJ whole genome shotgun (WGS) entry which is preliminary data.</text>
</comment>
<feature type="domain" description="UDENN" evidence="3">
    <location>
        <begin position="19"/>
        <end position="476"/>
    </location>
</feature>
<protein>
    <recommendedName>
        <fullName evidence="3">UDENN domain-containing protein</fullName>
    </recommendedName>
</protein>
<dbReference type="Proteomes" id="UP000654370">
    <property type="component" value="Unassembled WGS sequence"/>
</dbReference>